<dbReference type="EMBL" id="CAJNOE010000002">
    <property type="protein sequence ID" value="CAF0713904.1"/>
    <property type="molecule type" value="Genomic_DNA"/>
</dbReference>
<dbReference type="EMBL" id="CAJNOG010000002">
    <property type="protein sequence ID" value="CAF0724119.1"/>
    <property type="molecule type" value="Genomic_DNA"/>
</dbReference>
<comment type="caution">
    <text evidence="3">The sequence shown here is derived from an EMBL/GenBank/DDBJ whole genome shotgun (WGS) entry which is preliminary data.</text>
</comment>
<evidence type="ECO:0000256" key="1">
    <source>
        <dbReference type="SAM" id="MobiDB-lite"/>
    </source>
</evidence>
<evidence type="ECO:0000313" key="3">
    <source>
        <dbReference type="EMBL" id="CAF0713904.1"/>
    </source>
</evidence>
<dbReference type="Proteomes" id="UP000663845">
    <property type="component" value="Unassembled WGS sequence"/>
</dbReference>
<sequence length="303" mass="35608">MSVTLLLICRRSLNLPHLSSGKSSLLRPLYFSSTIFSVQSSTLKSKYGSLKPASPDNPFREPTDEKSRRLKLQEHIRFREKFQLGNEYELIYAMPRQRMYSLMHLLCTCASITMFSFIAIHFYRDALDLEPLITATNQQIPPYIYDSIAAMIGTVFATVLFLISRMPVRLYYSPVRHSYALFYHPMIGVLRQKKVLFNNNQYSIIPQKLDSIQSAERSIKLHIDFGQGLFRLKNNFYLIENYFRSKNDIHRIKTKDSQAEKTMNNEKEQTQEDESDMWQTVVERKDQPNNNNTQRSRQKKTFM</sequence>
<evidence type="ECO:0000313" key="5">
    <source>
        <dbReference type="EMBL" id="CAF3887916.1"/>
    </source>
</evidence>
<keyword evidence="2" id="KW-0812">Transmembrane</keyword>
<name>A0A813MFU1_9BILA</name>
<reference evidence="3" key="1">
    <citation type="submission" date="2021-02" db="EMBL/GenBank/DDBJ databases">
        <authorList>
            <person name="Nowell W R."/>
        </authorList>
    </citation>
    <scope>NUCLEOTIDE SEQUENCE</scope>
</reference>
<evidence type="ECO:0000313" key="6">
    <source>
        <dbReference type="Proteomes" id="UP000663860"/>
    </source>
</evidence>
<feature type="transmembrane region" description="Helical" evidence="2">
    <location>
        <begin position="102"/>
        <end position="123"/>
    </location>
</feature>
<keyword evidence="2" id="KW-1133">Transmembrane helix</keyword>
<gene>
    <name evidence="3" type="ORF">IZO911_LOCUS544</name>
    <name evidence="4" type="ORF">JYZ213_LOCUS611</name>
    <name evidence="5" type="ORF">KXQ929_LOCUS22120</name>
</gene>
<feature type="region of interest" description="Disordered" evidence="1">
    <location>
        <begin position="46"/>
        <end position="66"/>
    </location>
</feature>
<evidence type="ECO:0000313" key="4">
    <source>
        <dbReference type="EMBL" id="CAF0724119.1"/>
    </source>
</evidence>
<feature type="transmembrane region" description="Helical" evidence="2">
    <location>
        <begin position="143"/>
        <end position="163"/>
    </location>
</feature>
<keyword evidence="2" id="KW-0472">Membrane</keyword>
<accession>A0A813MFU1</accession>
<protein>
    <submittedName>
        <fullName evidence="3">Uncharacterized protein</fullName>
    </submittedName>
</protein>
<dbReference type="AlphaFoldDB" id="A0A813MFU1"/>
<evidence type="ECO:0000256" key="2">
    <source>
        <dbReference type="SAM" id="Phobius"/>
    </source>
</evidence>
<feature type="compositionally biased region" description="Basic and acidic residues" evidence="1">
    <location>
        <begin position="254"/>
        <end position="270"/>
    </location>
</feature>
<dbReference type="EMBL" id="CAJOBB010001667">
    <property type="protein sequence ID" value="CAF3887916.1"/>
    <property type="molecule type" value="Genomic_DNA"/>
</dbReference>
<dbReference type="Proteomes" id="UP000663868">
    <property type="component" value="Unassembled WGS sequence"/>
</dbReference>
<dbReference type="Proteomes" id="UP000663860">
    <property type="component" value="Unassembled WGS sequence"/>
</dbReference>
<proteinExistence type="predicted"/>
<organism evidence="3 6">
    <name type="scientific">Adineta steineri</name>
    <dbReference type="NCBI Taxonomy" id="433720"/>
    <lineage>
        <taxon>Eukaryota</taxon>
        <taxon>Metazoa</taxon>
        <taxon>Spiralia</taxon>
        <taxon>Gnathifera</taxon>
        <taxon>Rotifera</taxon>
        <taxon>Eurotatoria</taxon>
        <taxon>Bdelloidea</taxon>
        <taxon>Adinetida</taxon>
        <taxon>Adinetidae</taxon>
        <taxon>Adineta</taxon>
    </lineage>
</organism>
<feature type="region of interest" description="Disordered" evidence="1">
    <location>
        <begin position="254"/>
        <end position="303"/>
    </location>
</feature>